<sequence>MNLHINIITLQLPQLSSTVVSDRQLSAKRPQSQPASESPTVMPRASLTAAAMMRAQTRNEDFESSYMANLKIDSSIHFRRSLYERNSVQRSSRPSTIFNGEQILRADTASTETHSPCKVQDFESNPIPIREKVCMTKASVVDSKSPPEGGDVEQYPLITSINNNESSNLDIPTISPTKSATKTIPKIHQQGINVEQIAQELKQMSHYEVLDLRKRNSLGISCTKDGQSSLSKGEQLALEQCISSELSRRALDSNLAKIRPLRVSIAKPSKSLLRTLCLQPSAEPLEVNNNSKRDDQTSMSVEPSNNSKLLDTKVKDHNQSQASLPIQPLSSTISNGVQNVISPKPQRGCYAVRADAANRVVSSNLSTICSEIEIAPAPPASTAADSDKISIVPPPPSTLRFSQAMCRSQNAKHMEQVEENKTSNEQSVFEVNSSAMSAMEPPSASFVKPGLPSNTSMFYTTQPKLRDTTMVRNQSRTRLKRMQPPMTKELSDYLALQNSIQKRIKSNLSNTVKRSLYNKGDSDTEGKSSQSVLNKQHLPLKVASNETIGVFSETRGLSNAEDRQIDGNMPAVNSYNGIEIVPAPPASKSTDCYDILIMPPPPTSRYSTVVRDSEHSKKNMPNNQEKLQSKQGEHQGMAHENVGQDVTPHEGVPHIEMQHEEVQELQHEKIQDVAIQDGSLQQDTNMEALRMGTPSPIVSSISSQSSPNVEPSTSKAAREALELSLRRQKAENAKQEEQRPRRRKRRKQPPLTQPRSKRNKTQPKKPKKENVLPKAQSPKQSNLGQESDMCQLSTTKMPEVSAVSLTRKDEDETGLHDTSAVRRSKRGHVPLRNSWSHTLDDPFAYMRALYNGDRSGIKPKKKVSFVSTMGSTLDVTNSNKSNTLKRKRMPSQEGNVNIASGVDHDDAEIVWATKRVRKSMIIADTDSEPESEPQPEPVKQAEAQSSVEQTQMEQSNFVHWLQGVCQKKPENHGPIIGEYFSENVSTADHLEFSNLGGIEYASYRTEDMCTLGYMRFQPNQERGTSQTKSNALIFIVLFGKLEIENRLSETSTLEHCILNAGDKVHIKKGCHYNIKNLLDEVSVVIVIRVTNGDDKLT</sequence>
<reference evidence="2" key="1">
    <citation type="journal article" date="2021" name="Mol. Ecol. Resour.">
        <title>Phylogenomic analyses of the genus Drosophila reveals genomic signals of climate adaptation.</title>
        <authorList>
            <person name="Li F."/>
            <person name="Rane R.V."/>
            <person name="Luria V."/>
            <person name="Xiong Z."/>
            <person name="Chen J."/>
            <person name="Li Z."/>
            <person name="Catullo R.A."/>
            <person name="Griffin P.C."/>
            <person name="Schiffer M."/>
            <person name="Pearce S."/>
            <person name="Lee S.F."/>
            <person name="McElroy K."/>
            <person name="Stocker A."/>
            <person name="Shirriffs J."/>
            <person name="Cockerell F."/>
            <person name="Coppin C."/>
            <person name="Sgro C.M."/>
            <person name="Karger A."/>
            <person name="Cain J.W."/>
            <person name="Weber J.A."/>
            <person name="Santpere G."/>
            <person name="Kirschner M.W."/>
            <person name="Hoffmann A.A."/>
            <person name="Oakeshott J.G."/>
            <person name="Zhang G."/>
        </authorList>
    </citation>
    <scope>NUCLEOTIDE SEQUENCE</scope>
    <source>
        <strain evidence="2">BGI-SZ-2011g</strain>
    </source>
</reference>
<gene>
    <name evidence="2" type="ORF">KR093_011369</name>
</gene>
<feature type="region of interest" description="Disordered" evidence="1">
    <location>
        <begin position="876"/>
        <end position="899"/>
    </location>
</feature>
<dbReference type="InterPro" id="IPR014710">
    <property type="entry name" value="RmlC-like_jellyroll"/>
</dbReference>
<evidence type="ECO:0000256" key="1">
    <source>
        <dbReference type="SAM" id="MobiDB-lite"/>
    </source>
</evidence>
<feature type="region of interest" description="Disordered" evidence="1">
    <location>
        <begin position="693"/>
        <end position="800"/>
    </location>
</feature>
<feature type="region of interest" description="Disordered" evidence="1">
    <location>
        <begin position="604"/>
        <end position="636"/>
    </location>
</feature>
<dbReference type="Proteomes" id="UP001200034">
    <property type="component" value="Unassembled WGS sequence"/>
</dbReference>
<feature type="compositionally biased region" description="Polar residues" evidence="1">
    <location>
        <begin position="297"/>
        <end position="307"/>
    </location>
</feature>
<feature type="compositionally biased region" description="Low complexity" evidence="1">
    <location>
        <begin position="693"/>
        <end position="714"/>
    </location>
</feature>
<feature type="region of interest" description="Disordered" evidence="1">
    <location>
        <begin position="926"/>
        <end position="949"/>
    </location>
</feature>
<feature type="region of interest" description="Disordered" evidence="1">
    <location>
        <begin position="284"/>
        <end position="307"/>
    </location>
</feature>
<feature type="compositionally biased region" description="Basic and acidic residues" evidence="1">
    <location>
        <begin position="716"/>
        <end position="739"/>
    </location>
</feature>
<accession>A0AAD4JWH2</accession>
<organism evidence="2 3">
    <name type="scientific">Drosophila rubida</name>
    <dbReference type="NCBI Taxonomy" id="30044"/>
    <lineage>
        <taxon>Eukaryota</taxon>
        <taxon>Metazoa</taxon>
        <taxon>Ecdysozoa</taxon>
        <taxon>Arthropoda</taxon>
        <taxon>Hexapoda</taxon>
        <taxon>Insecta</taxon>
        <taxon>Pterygota</taxon>
        <taxon>Neoptera</taxon>
        <taxon>Endopterygota</taxon>
        <taxon>Diptera</taxon>
        <taxon>Brachycera</taxon>
        <taxon>Muscomorpha</taxon>
        <taxon>Ephydroidea</taxon>
        <taxon>Drosophilidae</taxon>
        <taxon>Drosophila</taxon>
    </lineage>
</organism>
<evidence type="ECO:0000313" key="2">
    <source>
        <dbReference type="EMBL" id="KAH8360200.1"/>
    </source>
</evidence>
<feature type="compositionally biased region" description="Basic and acidic residues" evidence="1">
    <location>
        <begin position="627"/>
        <end position="636"/>
    </location>
</feature>
<feature type="compositionally biased region" description="Basic residues" evidence="1">
    <location>
        <begin position="755"/>
        <end position="767"/>
    </location>
</feature>
<evidence type="ECO:0000313" key="3">
    <source>
        <dbReference type="Proteomes" id="UP001200034"/>
    </source>
</evidence>
<keyword evidence="3" id="KW-1185">Reference proteome</keyword>
<feature type="region of interest" description="Disordered" evidence="1">
    <location>
        <begin position="23"/>
        <end position="42"/>
    </location>
</feature>
<comment type="caution">
    <text evidence="2">The sequence shown here is derived from an EMBL/GenBank/DDBJ whole genome shotgun (WGS) entry which is preliminary data.</text>
</comment>
<feature type="region of interest" description="Disordered" evidence="1">
    <location>
        <begin position="515"/>
        <end position="536"/>
    </location>
</feature>
<dbReference type="AlphaFoldDB" id="A0AAD4JWH2"/>
<proteinExistence type="predicted"/>
<name>A0AAD4JWH2_9MUSC</name>
<feature type="compositionally biased region" description="Polar residues" evidence="1">
    <location>
        <begin position="777"/>
        <end position="796"/>
    </location>
</feature>
<dbReference type="EMBL" id="JAJJHW010003409">
    <property type="protein sequence ID" value="KAH8360200.1"/>
    <property type="molecule type" value="Genomic_DNA"/>
</dbReference>
<feature type="compositionally biased region" description="Polar residues" evidence="1">
    <location>
        <begin position="23"/>
        <end position="39"/>
    </location>
</feature>
<dbReference type="Gene3D" id="2.60.120.10">
    <property type="entry name" value="Jelly Rolls"/>
    <property type="match status" value="1"/>
</dbReference>
<protein>
    <submittedName>
        <fullName evidence="2">Uncharacterized protein</fullName>
    </submittedName>
</protein>